<dbReference type="Proteomes" id="UP000188533">
    <property type="component" value="Unassembled WGS sequence"/>
</dbReference>
<protein>
    <submittedName>
        <fullName evidence="1">Uncharacterized protein</fullName>
    </submittedName>
</protein>
<reference evidence="1 2" key="2">
    <citation type="submission" date="2017-02" db="EMBL/GenBank/DDBJ databases">
        <title>A genome survey and senescence transcriptome analysis in Lentinula edodes.</title>
        <authorList>
            <person name="Sakamoto Y."/>
            <person name="Nakade K."/>
            <person name="Sato S."/>
            <person name="Yoshida Y."/>
            <person name="Miyazaki K."/>
            <person name="Natsume S."/>
            <person name="Konno N."/>
        </authorList>
    </citation>
    <scope>NUCLEOTIDE SEQUENCE [LARGE SCALE GENOMIC DNA]</scope>
    <source>
        <strain evidence="1 2">NBRC 111202</strain>
    </source>
</reference>
<comment type="caution">
    <text evidence="1">The sequence shown here is derived from an EMBL/GenBank/DDBJ whole genome shotgun (WGS) entry which is preliminary data.</text>
</comment>
<organism evidence="1 2">
    <name type="scientific">Lentinula edodes</name>
    <name type="common">Shiitake mushroom</name>
    <name type="synonym">Lentinus edodes</name>
    <dbReference type="NCBI Taxonomy" id="5353"/>
    <lineage>
        <taxon>Eukaryota</taxon>
        <taxon>Fungi</taxon>
        <taxon>Dikarya</taxon>
        <taxon>Basidiomycota</taxon>
        <taxon>Agaricomycotina</taxon>
        <taxon>Agaricomycetes</taxon>
        <taxon>Agaricomycetidae</taxon>
        <taxon>Agaricales</taxon>
        <taxon>Marasmiineae</taxon>
        <taxon>Omphalotaceae</taxon>
        <taxon>Lentinula</taxon>
    </lineage>
</organism>
<evidence type="ECO:0000313" key="2">
    <source>
        <dbReference type="Proteomes" id="UP000188533"/>
    </source>
</evidence>
<dbReference type="AlphaFoldDB" id="A0A1Q3E778"/>
<evidence type="ECO:0000313" key="1">
    <source>
        <dbReference type="EMBL" id="GAW03102.1"/>
    </source>
</evidence>
<sequence>MSSSQLINTPPFTTNFISVPPITGKSPPFRRLLVTDEAPPRLFMLIDSNTISSFSSDLLVPLSSSECAHLTSFDPIPSTPPPTVSLGVEASYYLQALQDNFENVRHDAVAQCLVGFVDTDKGQEWEHDPTPRGLVARTKEPFSTPEAAPDARTIAFDVQNNG</sequence>
<gene>
    <name evidence="1" type="ORF">LENED_004796</name>
</gene>
<name>A0A1Q3E778_LENED</name>
<keyword evidence="2" id="KW-1185">Reference proteome</keyword>
<reference evidence="1 2" key="1">
    <citation type="submission" date="2016-08" db="EMBL/GenBank/DDBJ databases">
        <authorList>
            <consortium name="Lentinula edodes genome sequencing consortium"/>
            <person name="Sakamoto Y."/>
            <person name="Nakade K."/>
            <person name="Sato S."/>
            <person name="Yoshida Y."/>
            <person name="Miyazaki K."/>
            <person name="Natsume S."/>
            <person name="Konno N."/>
        </authorList>
    </citation>
    <scope>NUCLEOTIDE SEQUENCE [LARGE SCALE GENOMIC DNA]</scope>
    <source>
        <strain evidence="1 2">NBRC 111202</strain>
    </source>
</reference>
<dbReference type="EMBL" id="BDGU01000127">
    <property type="protein sequence ID" value="GAW03102.1"/>
    <property type="molecule type" value="Genomic_DNA"/>
</dbReference>
<proteinExistence type="predicted"/>
<accession>A0A1Q3E778</accession>